<feature type="domain" description="Phosphotyrosine protein phosphatase I" evidence="6">
    <location>
        <begin position="2"/>
        <end position="149"/>
    </location>
</feature>
<dbReference type="InterPro" id="IPR050438">
    <property type="entry name" value="LMW_PTPase"/>
</dbReference>
<comment type="caution">
    <text evidence="7">The sequence shown here is derived from an EMBL/GenBank/DDBJ whole genome shotgun (WGS) entry which is preliminary data.</text>
</comment>
<proteinExistence type="inferred from homology"/>
<keyword evidence="8" id="KW-1185">Reference proteome</keyword>
<evidence type="ECO:0000256" key="1">
    <source>
        <dbReference type="ARBA" id="ARBA00011063"/>
    </source>
</evidence>
<accession>A0ABQ5JNF0</accession>
<dbReference type="SMART" id="SM00226">
    <property type="entry name" value="LMWPc"/>
    <property type="match status" value="1"/>
</dbReference>
<protein>
    <recommendedName>
        <fullName evidence="2">protein-tyrosine-phosphatase</fullName>
        <ecNumber evidence="2">3.1.3.48</ecNumber>
    </recommendedName>
</protein>
<dbReference type="EC" id="3.1.3.48" evidence="2"/>
<sequence length="155" mass="17640">MQNVLFVCLGNICRSPMAEAMFQRLINQAGLQSKIQTESVATSNWEEGNPPHPGAQHILAEHGLSIANHRSRPITTADYDQADWIITMDRENVANLRELLPTNQYYKIHLAYDVIPTESGKEIPDPWYSHNFALTYRQLAEVLPLWLAKVQQNLS</sequence>
<evidence type="ECO:0000256" key="5">
    <source>
        <dbReference type="ARBA" id="ARBA00051722"/>
    </source>
</evidence>
<keyword evidence="4" id="KW-0904">Protein phosphatase</keyword>
<dbReference type="PANTHER" id="PTHR11717:SF7">
    <property type="entry name" value="LOW MOLECULAR WEIGHT PHOSPHOTYROSINE PROTEIN PHOSPHATASE"/>
    <property type="match status" value="1"/>
</dbReference>
<dbReference type="InterPro" id="IPR036196">
    <property type="entry name" value="Ptyr_pPase_sf"/>
</dbReference>
<evidence type="ECO:0000256" key="3">
    <source>
        <dbReference type="ARBA" id="ARBA00022801"/>
    </source>
</evidence>
<dbReference type="InterPro" id="IPR023485">
    <property type="entry name" value="Ptyr_pPase"/>
</dbReference>
<dbReference type="InterPro" id="IPR017867">
    <property type="entry name" value="Tyr_phospatase_low_mol_wt"/>
</dbReference>
<dbReference type="CDD" id="cd16343">
    <property type="entry name" value="LMWPTP"/>
    <property type="match status" value="1"/>
</dbReference>
<keyword evidence="3" id="KW-0378">Hydrolase</keyword>
<evidence type="ECO:0000313" key="7">
    <source>
        <dbReference type="EMBL" id="GKT05825.1"/>
    </source>
</evidence>
<organism evidence="7 8">
    <name type="scientific">Furfurilactobacillus curtus</name>
    <dbReference type="NCBI Taxonomy" id="1746200"/>
    <lineage>
        <taxon>Bacteria</taxon>
        <taxon>Bacillati</taxon>
        <taxon>Bacillota</taxon>
        <taxon>Bacilli</taxon>
        <taxon>Lactobacillales</taxon>
        <taxon>Lactobacillaceae</taxon>
        <taxon>Furfurilactobacillus</taxon>
    </lineage>
</organism>
<dbReference type="RefSeq" id="WP_407883387.1">
    <property type="nucleotide sequence ID" value="NZ_BQXO01000002.1"/>
</dbReference>
<comment type="catalytic activity">
    <reaction evidence="5">
        <text>O-phospho-L-tyrosyl-[protein] + H2O = L-tyrosyl-[protein] + phosphate</text>
        <dbReference type="Rhea" id="RHEA:10684"/>
        <dbReference type="Rhea" id="RHEA-COMP:10136"/>
        <dbReference type="Rhea" id="RHEA-COMP:20101"/>
        <dbReference type="ChEBI" id="CHEBI:15377"/>
        <dbReference type="ChEBI" id="CHEBI:43474"/>
        <dbReference type="ChEBI" id="CHEBI:46858"/>
        <dbReference type="ChEBI" id="CHEBI:61978"/>
        <dbReference type="EC" id="3.1.3.48"/>
    </reaction>
</comment>
<dbReference type="EMBL" id="BQXO01000002">
    <property type="protein sequence ID" value="GKT05825.1"/>
    <property type="molecule type" value="Genomic_DNA"/>
</dbReference>
<reference evidence="7 8" key="1">
    <citation type="submission" date="2022-03" db="EMBL/GenBank/DDBJ databases">
        <title>Draft genome sequence of Furfurilactobacillus curtus JCM 31185.</title>
        <authorList>
            <person name="Suzuki S."/>
            <person name="Endo A."/>
            <person name="Kajikawa A."/>
        </authorList>
    </citation>
    <scope>NUCLEOTIDE SEQUENCE [LARGE SCALE GENOMIC DNA]</scope>
    <source>
        <strain evidence="7 8">JCM 31185</strain>
    </source>
</reference>
<dbReference type="Gene3D" id="3.40.50.2300">
    <property type="match status" value="1"/>
</dbReference>
<dbReference type="Pfam" id="PF01451">
    <property type="entry name" value="LMWPc"/>
    <property type="match status" value="1"/>
</dbReference>
<gene>
    <name evidence="7" type="ORF">JCM31185_11130</name>
</gene>
<evidence type="ECO:0000259" key="6">
    <source>
        <dbReference type="SMART" id="SM00226"/>
    </source>
</evidence>
<dbReference type="PRINTS" id="PR00719">
    <property type="entry name" value="LMWPTPASE"/>
</dbReference>
<evidence type="ECO:0000256" key="2">
    <source>
        <dbReference type="ARBA" id="ARBA00013064"/>
    </source>
</evidence>
<dbReference type="PANTHER" id="PTHR11717">
    <property type="entry name" value="LOW MOLECULAR WEIGHT PROTEIN TYROSINE PHOSPHATASE"/>
    <property type="match status" value="1"/>
</dbReference>
<evidence type="ECO:0000256" key="4">
    <source>
        <dbReference type="ARBA" id="ARBA00022912"/>
    </source>
</evidence>
<comment type="similarity">
    <text evidence="1">Belongs to the low molecular weight phosphotyrosine protein phosphatase family.</text>
</comment>
<evidence type="ECO:0000313" key="8">
    <source>
        <dbReference type="Proteomes" id="UP001628078"/>
    </source>
</evidence>
<name>A0ABQ5JNF0_9LACO</name>
<dbReference type="SUPFAM" id="SSF52788">
    <property type="entry name" value="Phosphotyrosine protein phosphatases I"/>
    <property type="match status" value="1"/>
</dbReference>
<dbReference type="Proteomes" id="UP001628078">
    <property type="component" value="Unassembled WGS sequence"/>
</dbReference>